<organism evidence="2 3">
    <name type="scientific">Arthrobacter terrae</name>
    <dbReference type="NCBI Taxonomy" id="2935737"/>
    <lineage>
        <taxon>Bacteria</taxon>
        <taxon>Bacillati</taxon>
        <taxon>Actinomycetota</taxon>
        <taxon>Actinomycetes</taxon>
        <taxon>Micrococcales</taxon>
        <taxon>Micrococcaceae</taxon>
        <taxon>Arthrobacter</taxon>
    </lineage>
</organism>
<evidence type="ECO:0000313" key="3">
    <source>
        <dbReference type="Proteomes" id="UP000655366"/>
    </source>
</evidence>
<dbReference type="RefSeq" id="WP_196398259.1">
    <property type="nucleotide sequence ID" value="NZ_JADNYM010000028.1"/>
</dbReference>
<evidence type="ECO:0000259" key="1">
    <source>
        <dbReference type="Pfam" id="PF12728"/>
    </source>
</evidence>
<evidence type="ECO:0000313" key="2">
    <source>
        <dbReference type="EMBL" id="MBG0741324.1"/>
    </source>
</evidence>
<dbReference type="InterPro" id="IPR010093">
    <property type="entry name" value="SinI_DNA-bd"/>
</dbReference>
<comment type="caution">
    <text evidence="2">The sequence shown here is derived from an EMBL/GenBank/DDBJ whole genome shotgun (WGS) entry which is preliminary data.</text>
</comment>
<keyword evidence="3" id="KW-1185">Reference proteome</keyword>
<dbReference type="InterPro" id="IPR041657">
    <property type="entry name" value="HTH_17"/>
</dbReference>
<reference evidence="2 3" key="1">
    <citation type="submission" date="2020-11" db="EMBL/GenBank/DDBJ databases">
        <title>Arthrobacter antarcticus sp. nov., isolated from Antarctic Soil.</title>
        <authorList>
            <person name="Li J."/>
        </authorList>
    </citation>
    <scope>NUCLEOTIDE SEQUENCE [LARGE SCALE GENOMIC DNA]</scope>
    <source>
        <strain evidence="2 3">Z1-20</strain>
    </source>
</reference>
<protein>
    <submittedName>
        <fullName evidence="2">Helix-turn-helix domain-containing protein</fullName>
    </submittedName>
</protein>
<dbReference type="SUPFAM" id="SSF46955">
    <property type="entry name" value="Putative DNA-binding domain"/>
    <property type="match status" value="1"/>
</dbReference>
<dbReference type="NCBIfam" id="TIGR01764">
    <property type="entry name" value="excise"/>
    <property type="match status" value="1"/>
</dbReference>
<dbReference type="Proteomes" id="UP000655366">
    <property type="component" value="Unassembled WGS sequence"/>
</dbReference>
<accession>A0A931CUR9</accession>
<dbReference type="Pfam" id="PF12728">
    <property type="entry name" value="HTH_17"/>
    <property type="match status" value="1"/>
</dbReference>
<sequence length="75" mass="8731">MNSKLLANRALNRTPSPAAQEWLSPRDICNILHIPEQTLYQWRVNHQGPRAHKVGRHVRVVRSDFEAWIAEHLEA</sequence>
<proteinExistence type="predicted"/>
<dbReference type="InterPro" id="IPR009061">
    <property type="entry name" value="DNA-bd_dom_put_sf"/>
</dbReference>
<dbReference type="EMBL" id="JADNYM010000028">
    <property type="protein sequence ID" value="MBG0741324.1"/>
    <property type="molecule type" value="Genomic_DNA"/>
</dbReference>
<feature type="domain" description="Helix-turn-helix" evidence="1">
    <location>
        <begin position="22"/>
        <end position="72"/>
    </location>
</feature>
<name>A0A931CUR9_9MICC</name>
<dbReference type="GO" id="GO:0003677">
    <property type="term" value="F:DNA binding"/>
    <property type="evidence" value="ECO:0007669"/>
    <property type="project" value="InterPro"/>
</dbReference>
<dbReference type="AlphaFoldDB" id="A0A931CUR9"/>
<gene>
    <name evidence="2" type="ORF">IV500_18315</name>
</gene>